<evidence type="ECO:0000313" key="5">
    <source>
        <dbReference type="Proteomes" id="UP001596527"/>
    </source>
</evidence>
<dbReference type="Pfam" id="PF00535">
    <property type="entry name" value="Glycos_transf_2"/>
    <property type="match status" value="1"/>
</dbReference>
<comment type="caution">
    <text evidence="4">The sequence shown here is derived from an EMBL/GenBank/DDBJ whole genome shotgun (WGS) entry which is preliminary data.</text>
</comment>
<sequence length="332" mass="36957">MREKNPLVSVVVPVYNVEPYVAECLDSVLAQTYRNIEVVVVDDGSTDGSPAICDQFANKDHRFKVVHKTNGGLSSARNAGLAESRGEWIAFVDSDDYVSPVFVEALLSAALSMNCEIAAIPMGRVFSEKGPCDLVRSLVEVPVATPLQTRDVQRLMLYQALDTGAPWRLYSRHGVLPEDSPFPEGLYYEDLATVYKMVARAEHVALVDCPSLYAYRWRKASIIRQNYRPIKADSSIVVSRQLYADICAWYPDLADAAASRCFSVNRMVYAQVPADQHAERARLWAELVKYRRVVAADPCARKRERLAATIACLGEGPFRAFCAACRRAGLLR</sequence>
<evidence type="ECO:0000256" key="2">
    <source>
        <dbReference type="ARBA" id="ARBA00022679"/>
    </source>
</evidence>
<keyword evidence="2" id="KW-0808">Transferase</keyword>
<dbReference type="Proteomes" id="UP001596527">
    <property type="component" value="Unassembled WGS sequence"/>
</dbReference>
<keyword evidence="1" id="KW-0328">Glycosyltransferase</keyword>
<dbReference type="SUPFAM" id="SSF53448">
    <property type="entry name" value="Nucleotide-diphospho-sugar transferases"/>
    <property type="match status" value="1"/>
</dbReference>
<keyword evidence="5" id="KW-1185">Reference proteome</keyword>
<evidence type="ECO:0000313" key="4">
    <source>
        <dbReference type="EMBL" id="MFC7579894.1"/>
    </source>
</evidence>
<name>A0ABW2SJ99_9ACTO</name>
<dbReference type="PANTHER" id="PTHR22916:SF51">
    <property type="entry name" value="GLYCOSYLTRANSFERASE EPSH-RELATED"/>
    <property type="match status" value="1"/>
</dbReference>
<protein>
    <submittedName>
        <fullName evidence="4">Glycosyltransferase family 2 protein</fullName>
    </submittedName>
</protein>
<dbReference type="RefSeq" id="WP_291501221.1">
    <property type="nucleotide sequence ID" value="NZ_JBHTEF010000001.1"/>
</dbReference>
<evidence type="ECO:0000256" key="1">
    <source>
        <dbReference type="ARBA" id="ARBA00022676"/>
    </source>
</evidence>
<dbReference type="Gene3D" id="3.90.550.10">
    <property type="entry name" value="Spore Coat Polysaccharide Biosynthesis Protein SpsA, Chain A"/>
    <property type="match status" value="1"/>
</dbReference>
<evidence type="ECO:0000259" key="3">
    <source>
        <dbReference type="Pfam" id="PF00535"/>
    </source>
</evidence>
<gene>
    <name evidence="4" type="ORF">ACFQWG_01465</name>
</gene>
<dbReference type="InterPro" id="IPR001173">
    <property type="entry name" value="Glyco_trans_2-like"/>
</dbReference>
<organism evidence="4 5">
    <name type="scientific">Schaalia naturae</name>
    <dbReference type="NCBI Taxonomy" id="635203"/>
    <lineage>
        <taxon>Bacteria</taxon>
        <taxon>Bacillati</taxon>
        <taxon>Actinomycetota</taxon>
        <taxon>Actinomycetes</taxon>
        <taxon>Actinomycetales</taxon>
        <taxon>Actinomycetaceae</taxon>
        <taxon>Schaalia</taxon>
    </lineage>
</organism>
<proteinExistence type="predicted"/>
<feature type="domain" description="Glycosyltransferase 2-like" evidence="3">
    <location>
        <begin position="9"/>
        <end position="136"/>
    </location>
</feature>
<accession>A0ABW2SJ99</accession>
<dbReference type="CDD" id="cd00761">
    <property type="entry name" value="Glyco_tranf_GTA_type"/>
    <property type="match status" value="1"/>
</dbReference>
<dbReference type="InterPro" id="IPR029044">
    <property type="entry name" value="Nucleotide-diphossugar_trans"/>
</dbReference>
<dbReference type="EMBL" id="JBHTEF010000001">
    <property type="protein sequence ID" value="MFC7579894.1"/>
    <property type="molecule type" value="Genomic_DNA"/>
</dbReference>
<reference evidence="5" key="1">
    <citation type="journal article" date="2019" name="Int. J. Syst. Evol. Microbiol.">
        <title>The Global Catalogue of Microorganisms (GCM) 10K type strain sequencing project: providing services to taxonomists for standard genome sequencing and annotation.</title>
        <authorList>
            <consortium name="The Broad Institute Genomics Platform"/>
            <consortium name="The Broad Institute Genome Sequencing Center for Infectious Disease"/>
            <person name="Wu L."/>
            <person name="Ma J."/>
        </authorList>
    </citation>
    <scope>NUCLEOTIDE SEQUENCE [LARGE SCALE GENOMIC DNA]</scope>
    <source>
        <strain evidence="5">CCUG 56698</strain>
    </source>
</reference>
<dbReference type="PANTHER" id="PTHR22916">
    <property type="entry name" value="GLYCOSYLTRANSFERASE"/>
    <property type="match status" value="1"/>
</dbReference>